<feature type="compositionally biased region" description="Basic and acidic residues" evidence="12">
    <location>
        <begin position="572"/>
        <end position="586"/>
    </location>
</feature>
<dbReference type="SUPFAM" id="SSF56112">
    <property type="entry name" value="Protein kinase-like (PK-like)"/>
    <property type="match status" value="1"/>
</dbReference>
<dbReference type="GO" id="GO:0005524">
    <property type="term" value="F:ATP binding"/>
    <property type="evidence" value="ECO:0007669"/>
    <property type="project" value="UniProtKB-UniRule"/>
</dbReference>
<feature type="compositionally biased region" description="Low complexity" evidence="12">
    <location>
        <begin position="1145"/>
        <end position="1174"/>
    </location>
</feature>
<feature type="compositionally biased region" description="Polar residues" evidence="12">
    <location>
        <begin position="684"/>
        <end position="698"/>
    </location>
</feature>
<reference evidence="15 16" key="1">
    <citation type="journal article" date="2020" name="ISME J.">
        <title>Uncovering the hidden diversity of litter-decomposition mechanisms in mushroom-forming fungi.</title>
        <authorList>
            <person name="Floudas D."/>
            <person name="Bentzer J."/>
            <person name="Ahren D."/>
            <person name="Johansson T."/>
            <person name="Persson P."/>
            <person name="Tunlid A."/>
        </authorList>
    </citation>
    <scope>NUCLEOTIDE SEQUENCE [LARGE SCALE GENOMIC DNA]</scope>
    <source>
        <strain evidence="15 16">CBS 406.79</strain>
    </source>
</reference>
<dbReference type="EMBL" id="JAACJN010000008">
    <property type="protein sequence ID" value="KAF5391800.1"/>
    <property type="molecule type" value="Genomic_DNA"/>
</dbReference>
<comment type="catalytic activity">
    <reaction evidence="8">
        <text>L-seryl-[protein] + ATP = O-phospho-L-seryl-[protein] + ADP + H(+)</text>
        <dbReference type="Rhea" id="RHEA:17989"/>
        <dbReference type="Rhea" id="RHEA-COMP:9863"/>
        <dbReference type="Rhea" id="RHEA-COMP:11604"/>
        <dbReference type="ChEBI" id="CHEBI:15378"/>
        <dbReference type="ChEBI" id="CHEBI:29999"/>
        <dbReference type="ChEBI" id="CHEBI:30616"/>
        <dbReference type="ChEBI" id="CHEBI:83421"/>
        <dbReference type="ChEBI" id="CHEBI:456216"/>
        <dbReference type="EC" id="2.7.12.1"/>
    </reaction>
</comment>
<evidence type="ECO:0000256" key="8">
    <source>
        <dbReference type="ARBA" id="ARBA00049003"/>
    </source>
</evidence>
<evidence type="ECO:0000256" key="1">
    <source>
        <dbReference type="ARBA" id="ARBA00008867"/>
    </source>
</evidence>
<feature type="region of interest" description="Disordered" evidence="12">
    <location>
        <begin position="603"/>
        <end position="700"/>
    </location>
</feature>
<feature type="compositionally biased region" description="Low complexity" evidence="12">
    <location>
        <begin position="773"/>
        <end position="785"/>
    </location>
</feature>
<dbReference type="InterPro" id="IPR011009">
    <property type="entry name" value="Kinase-like_dom_sf"/>
</dbReference>
<feature type="compositionally biased region" description="Low complexity" evidence="12">
    <location>
        <begin position="641"/>
        <end position="673"/>
    </location>
</feature>
<keyword evidence="16" id="KW-1185">Reference proteome</keyword>
<feature type="compositionally biased region" description="Low complexity" evidence="12">
    <location>
        <begin position="1852"/>
        <end position="1865"/>
    </location>
</feature>
<dbReference type="Proteomes" id="UP000518752">
    <property type="component" value="Unassembled WGS sequence"/>
</dbReference>
<feature type="compositionally biased region" description="Polar residues" evidence="12">
    <location>
        <begin position="856"/>
        <end position="869"/>
    </location>
</feature>
<dbReference type="GO" id="GO:0004674">
    <property type="term" value="F:protein serine/threonine kinase activity"/>
    <property type="evidence" value="ECO:0007669"/>
    <property type="project" value="UniProtKB-KW"/>
</dbReference>
<dbReference type="OrthoDB" id="9332038at2759"/>
<feature type="compositionally biased region" description="Basic and acidic residues" evidence="12">
    <location>
        <begin position="374"/>
        <end position="384"/>
    </location>
</feature>
<sequence length="1943" mass="209346">MPAITSNRRRSRRTSDPLIQILLQNFCLNFPALRHLGRPASSRSTSSRPRPPPLWLFFSFLLFSLSLSLFLFMSASDPSLASLSRIKRERPPALDIRFRQNLSSSDSDVDPQRAVAMQPSVHVEPAPPENERPSDSDHPQSRAGSATSSLDPYYFGFQSPSDSPVPPLPTTGSFPSKTPDRSPLQEPYTPAKDPSSIDRRGLVGVGELSTPRWTRAEYPPQRTPAFSDQEEDDMDEYLVAAPANEDDEPDEPDSPWTIEAVDGEMSEKEDLIQVKSASRPLRQRPSVTEESGGEEILYPRKPSAAAPRLPSLPSASPAAISISSVPLEATAHPSSSPPSSFSQPQRKARKRSSDEFEMDQTGSLVSKRIGSTSSKDKAKHDKLLSRKHRSMTATVPPSSSSRGKERRRESTGLTISSSLKPKQHSRHASLSSSSSNMGDTKRNILGTDFSHLPPSPSSSSIQHFLKNSGTSPNTPPLSSAKELNQSPSVAHSLLRGTQEGWSGMDDEATAEALRKLDGLSGKSARARASVGSFGRPHSSSRPGTPASRTGTGNQWEGVGSSSDGGVKHRGSSHRDSAHNVKEKEPRQVVGLGLGLVGLNLDMEPMGSALTSSDEQAFSVAAPDKTPKKPSARSSFTPKRGSTSSATNTSTPTTSSRDSFAMSAATSVTSMSSVRHSAAKARRNSAGSDVSSIHSSDANSLKDRVAFIATNGDVNDEAAVPPVPPLPKDLSTYRTPPATGVGLTFPLLHEEKPRSSHDSDRSTGLKVLPSNDVTSPTSSSSKPSSSSRRHSQHYGSSNPNPVSEVAPAVPKTPSKKWSFSNALNLKLSSSPSAKSSGFPVSPRAVTFNGQRSQFQLQQLRKTASKEQTLAPSAVPPKSPWSPRQPEAMGSAASLNSLSSVGSVRTPALATAHIPPSSKTPDRSAVPSRSGTDSSASTHLQTYAGLSANQTYAGPTSPSASVRRHQSKRLTPSSIPFFRRSSSQSIKVPSSAVSASSPTLSTDSAVTTQPQAKRSSSPMPEHASHSISMPGSAHKKSSVLSFGSLLKSSSRKSLHGDSKEVARDLQKVRDAVKESDVDTPRADKEKPKKEEKEGRISVLMGRKRGKTLSATDPKRPRSPPALPPMQISALEPATAQRVARLKNPGTIPSSSAPNASSIARIPSSSTSRATSQTASSMQKQSDTSLRTRNQLPTIAGSPSVGTITQNSKENKEPPPSTLMNSISGIPKETPTKIPRISSRTSAVSSPPLKGANAGGGTARRPSGIVSSANPSPTAGQSTNEFGVIENGDGPTPKLSARTSTSARNSPSTAVNVSTTRTPRQISASTSASGSILPRKSNRESISFGLRKSSTGSVASVSTAANTNASTSNETSTSHHRFSALSPSKGLKLLSPKISLSSARSSHAGASQMAAPSGTPTSSRQSLNTPSPAPSSVDDEEVAGDDEMLQYIRRQQSVKLQAGATQEELEKLLRFPEPIPPANPIPPSAILKSTQNQYLCDFERKEIQDYPNVYYIGAHSKKHYASPDHTTNNYGYDDDRGDYQVVNHDHLAYRYEVMDTLGKGSFGQVLHCRDYCSGESVAIKIIRNKKRFHHQALVEIKILDNLRKWDAEEKHHVIKMTEHFYFRNHLCIAMELLSINLYELIKANGFVGFTTTLIRRFTSQMLMSLSLMRHHRIVHCDLKPENVLLRHPAKSAIKVIDFGSSCLEHEKIYTYIQSRFYRSPEVILGMNYHMAIDMWSLGCILAELYTGYPIFPGENEQEQLSCIMEVLGVPDKEFINRSSRKKLFFEPNGAPRAVINSKGRRRRPGTKTLAQALRCNDEDFIDFIAKCLVWDPERRLKPQAALRHPFIIAGRKPKPSLSSSKSTLSTLGSRKKDVTETPKKSLIGAPTPLTARSSRLTSGGVPTTPSTSTHNPTLTSSSRSYRASQAHSLSSHNSSRTLNGYVAATK</sequence>
<keyword evidence="6" id="KW-0418">Kinase</keyword>
<evidence type="ECO:0000313" key="16">
    <source>
        <dbReference type="Proteomes" id="UP000518752"/>
    </source>
</evidence>
<dbReference type="PANTHER" id="PTHR24058:SF22">
    <property type="entry name" value="DUAL SPECIFICITY TYROSINE-PHOSPHORYLATION-REGULATED KINASE 4"/>
    <property type="match status" value="1"/>
</dbReference>
<keyword evidence="3" id="KW-0723">Serine/threonine-protein kinase</keyword>
<feature type="compositionally biased region" description="Low complexity" evidence="12">
    <location>
        <begin position="299"/>
        <end position="324"/>
    </location>
</feature>
<dbReference type="Pfam" id="PF00069">
    <property type="entry name" value="Pkinase"/>
    <property type="match status" value="1"/>
</dbReference>
<evidence type="ECO:0000256" key="4">
    <source>
        <dbReference type="ARBA" id="ARBA00022679"/>
    </source>
</evidence>
<dbReference type="GO" id="GO:0004712">
    <property type="term" value="F:protein serine/threonine/tyrosine kinase activity"/>
    <property type="evidence" value="ECO:0007669"/>
    <property type="project" value="UniProtKB-EC"/>
</dbReference>
<evidence type="ECO:0000256" key="12">
    <source>
        <dbReference type="SAM" id="MobiDB-lite"/>
    </source>
</evidence>
<feature type="compositionally biased region" description="Low complexity" evidence="12">
    <location>
        <begin position="1894"/>
        <end position="1932"/>
    </location>
</feature>
<evidence type="ECO:0000256" key="5">
    <source>
        <dbReference type="ARBA" id="ARBA00022741"/>
    </source>
</evidence>
<name>A0A8H5HZ39_9AGAR</name>
<dbReference type="GO" id="GO:0005737">
    <property type="term" value="C:cytoplasm"/>
    <property type="evidence" value="ECO:0007669"/>
    <property type="project" value="TreeGrafter"/>
</dbReference>
<keyword evidence="13" id="KW-0812">Transmembrane</keyword>
<dbReference type="InterPro" id="IPR017441">
    <property type="entry name" value="Protein_kinase_ATP_BS"/>
</dbReference>
<dbReference type="GO" id="GO:0005856">
    <property type="term" value="C:cytoskeleton"/>
    <property type="evidence" value="ECO:0007669"/>
    <property type="project" value="TreeGrafter"/>
</dbReference>
<proteinExistence type="inferred from homology"/>
<dbReference type="FunFam" id="1.10.510.10:FF:000112">
    <property type="entry name" value="Putative dual specificity tyrosine-phosphorylation-regulated kinase 2"/>
    <property type="match status" value="1"/>
</dbReference>
<evidence type="ECO:0000256" key="3">
    <source>
        <dbReference type="ARBA" id="ARBA00022527"/>
    </source>
</evidence>
<feature type="compositionally biased region" description="Polar residues" evidence="12">
    <location>
        <begin position="891"/>
        <end position="901"/>
    </location>
</feature>
<dbReference type="InterPro" id="IPR008271">
    <property type="entry name" value="Ser/Thr_kinase_AS"/>
</dbReference>
<keyword evidence="4" id="KW-0808">Transferase</keyword>
<gene>
    <name evidence="15" type="ORF">D9757_001650</name>
</gene>
<dbReference type="Gene3D" id="3.30.200.20">
    <property type="entry name" value="Phosphorylase Kinase, domain 1"/>
    <property type="match status" value="1"/>
</dbReference>
<keyword evidence="7 11" id="KW-0067">ATP-binding</keyword>
<feature type="region of interest" description="Disordered" evidence="12">
    <location>
        <begin position="1847"/>
        <end position="1943"/>
    </location>
</feature>
<feature type="compositionally biased region" description="Polar residues" evidence="12">
    <location>
        <begin position="360"/>
        <end position="373"/>
    </location>
</feature>
<feature type="region of interest" description="Disordered" evidence="12">
    <location>
        <begin position="713"/>
        <end position="815"/>
    </location>
</feature>
<feature type="binding site" evidence="11">
    <location>
        <position position="1577"/>
    </location>
    <ligand>
        <name>ATP</name>
        <dbReference type="ChEBI" id="CHEBI:30616"/>
    </ligand>
</feature>
<dbReference type="Gene3D" id="1.10.510.10">
    <property type="entry name" value="Transferase(Phosphotransferase) domain 1"/>
    <property type="match status" value="1"/>
</dbReference>
<feature type="region of interest" description="Disordered" evidence="12">
    <location>
        <begin position="1046"/>
        <end position="1381"/>
    </location>
</feature>
<feature type="compositionally biased region" description="Polar residues" evidence="12">
    <location>
        <begin position="1262"/>
        <end position="1278"/>
    </location>
</feature>
<protein>
    <recommendedName>
        <fullName evidence="2">dual-specificity kinase</fullName>
        <ecNumber evidence="2">2.7.12.1</ecNumber>
    </recommendedName>
</protein>
<feature type="compositionally biased region" description="Polar residues" evidence="12">
    <location>
        <begin position="997"/>
        <end position="1016"/>
    </location>
</feature>
<dbReference type="InterPro" id="IPR042521">
    <property type="entry name" value="DYRK"/>
</dbReference>
<feature type="compositionally biased region" description="Polar residues" evidence="12">
    <location>
        <begin position="1411"/>
        <end position="1423"/>
    </location>
</feature>
<feature type="compositionally biased region" description="Acidic residues" evidence="12">
    <location>
        <begin position="244"/>
        <end position="253"/>
    </location>
</feature>
<dbReference type="PANTHER" id="PTHR24058">
    <property type="entry name" value="DUAL SPECIFICITY PROTEIN KINASE"/>
    <property type="match status" value="1"/>
</dbReference>
<feature type="compositionally biased region" description="Polar residues" evidence="12">
    <location>
        <begin position="1175"/>
        <end position="1190"/>
    </location>
</feature>
<dbReference type="EC" id="2.7.12.1" evidence="2"/>
<feature type="compositionally biased region" description="Polar residues" evidence="12">
    <location>
        <begin position="1294"/>
        <end position="1327"/>
    </location>
</feature>
<dbReference type="InterPro" id="IPR050494">
    <property type="entry name" value="Ser_Thr_dual-spec_kinase"/>
</dbReference>
<feature type="compositionally biased region" description="Basic and acidic residues" evidence="12">
    <location>
        <begin position="1052"/>
        <end position="1093"/>
    </location>
</feature>
<evidence type="ECO:0000256" key="7">
    <source>
        <dbReference type="ARBA" id="ARBA00022840"/>
    </source>
</evidence>
<keyword evidence="5 11" id="KW-0547">Nucleotide-binding</keyword>
<dbReference type="Gene3D" id="3.30.10.30">
    <property type="entry name" value="DYRK"/>
    <property type="match status" value="1"/>
</dbReference>
<comment type="catalytic activity">
    <reaction evidence="9">
        <text>L-threonyl-[protein] + ATP = O-phospho-L-threonyl-[protein] + ADP + H(+)</text>
        <dbReference type="Rhea" id="RHEA:46608"/>
        <dbReference type="Rhea" id="RHEA-COMP:11060"/>
        <dbReference type="Rhea" id="RHEA-COMP:11605"/>
        <dbReference type="ChEBI" id="CHEBI:15378"/>
        <dbReference type="ChEBI" id="CHEBI:30013"/>
        <dbReference type="ChEBI" id="CHEBI:30616"/>
        <dbReference type="ChEBI" id="CHEBI:61977"/>
        <dbReference type="ChEBI" id="CHEBI:456216"/>
        <dbReference type="EC" id="2.7.12.1"/>
    </reaction>
</comment>
<evidence type="ECO:0000259" key="14">
    <source>
        <dbReference type="PROSITE" id="PS50011"/>
    </source>
</evidence>
<comment type="catalytic activity">
    <reaction evidence="10">
        <text>L-tyrosyl-[protein] + ATP = O-phospho-L-tyrosyl-[protein] + ADP + H(+)</text>
        <dbReference type="Rhea" id="RHEA:10596"/>
        <dbReference type="Rhea" id="RHEA-COMP:10136"/>
        <dbReference type="Rhea" id="RHEA-COMP:20101"/>
        <dbReference type="ChEBI" id="CHEBI:15378"/>
        <dbReference type="ChEBI" id="CHEBI:30616"/>
        <dbReference type="ChEBI" id="CHEBI:46858"/>
        <dbReference type="ChEBI" id="CHEBI:61978"/>
        <dbReference type="ChEBI" id="CHEBI:456216"/>
        <dbReference type="EC" id="2.7.12.1"/>
    </reaction>
</comment>
<feature type="compositionally biased region" description="Polar residues" evidence="12">
    <location>
        <begin position="925"/>
        <end position="939"/>
    </location>
</feature>
<keyword evidence="13" id="KW-1133">Transmembrane helix</keyword>
<feature type="region of interest" description="Disordered" evidence="12">
    <location>
        <begin position="1395"/>
        <end position="1434"/>
    </location>
</feature>
<feature type="compositionally biased region" description="Polar residues" evidence="12">
    <location>
        <begin position="631"/>
        <end position="640"/>
    </location>
</feature>
<feature type="region of interest" description="Disordered" evidence="12">
    <location>
        <begin position="120"/>
        <end position="588"/>
    </location>
</feature>
<evidence type="ECO:0000256" key="11">
    <source>
        <dbReference type="PROSITE-ProRule" id="PRU10141"/>
    </source>
</evidence>
<evidence type="ECO:0000256" key="10">
    <source>
        <dbReference type="ARBA" id="ARBA00051680"/>
    </source>
</evidence>
<feature type="compositionally biased region" description="Low complexity" evidence="12">
    <location>
        <begin position="333"/>
        <end position="345"/>
    </location>
</feature>
<feature type="compositionally biased region" description="Polar residues" evidence="12">
    <location>
        <begin position="411"/>
        <end position="420"/>
    </location>
</feature>
<keyword evidence="13" id="KW-0472">Membrane</keyword>
<feature type="compositionally biased region" description="Polar residues" evidence="12">
    <location>
        <begin position="945"/>
        <end position="958"/>
    </location>
</feature>
<evidence type="ECO:0000256" key="2">
    <source>
        <dbReference type="ARBA" id="ARBA00013203"/>
    </source>
</evidence>
<feature type="domain" description="Protein kinase" evidence="14">
    <location>
        <begin position="1548"/>
        <end position="1844"/>
    </location>
</feature>
<evidence type="ECO:0000256" key="9">
    <source>
        <dbReference type="ARBA" id="ARBA00049308"/>
    </source>
</evidence>
<feature type="compositionally biased region" description="Basic and acidic residues" evidence="12">
    <location>
        <begin position="1867"/>
        <end position="1876"/>
    </location>
</feature>
<evidence type="ECO:0000256" key="13">
    <source>
        <dbReference type="SAM" id="Phobius"/>
    </source>
</evidence>
<dbReference type="PROSITE" id="PS00107">
    <property type="entry name" value="PROTEIN_KINASE_ATP"/>
    <property type="match status" value="1"/>
</dbReference>
<feature type="compositionally biased region" description="Basic and acidic residues" evidence="12">
    <location>
        <begin position="129"/>
        <end position="140"/>
    </location>
</feature>
<feature type="compositionally biased region" description="Polar residues" evidence="12">
    <location>
        <begin position="537"/>
        <end position="563"/>
    </location>
</feature>
<accession>A0A8H5HZ39</accession>
<comment type="similarity">
    <text evidence="1">Belongs to the protein kinase superfamily. CMGC Ser/Thr protein kinase family. MNB/DYRK subfamily.</text>
</comment>
<feature type="region of interest" description="Disordered" evidence="12">
    <location>
        <begin position="856"/>
        <end position="1033"/>
    </location>
</feature>
<comment type="caution">
    <text evidence="15">The sequence shown here is derived from an EMBL/GenBank/DDBJ whole genome shotgun (WGS) entry which is preliminary data.</text>
</comment>
<dbReference type="InterPro" id="IPR000719">
    <property type="entry name" value="Prot_kinase_dom"/>
</dbReference>
<evidence type="ECO:0000256" key="6">
    <source>
        <dbReference type="ARBA" id="ARBA00022777"/>
    </source>
</evidence>
<feature type="compositionally biased region" description="Basic and acidic residues" evidence="12">
    <location>
        <begin position="747"/>
        <end position="762"/>
    </location>
</feature>
<dbReference type="SMART" id="SM00220">
    <property type="entry name" value="S_TKc"/>
    <property type="match status" value="1"/>
</dbReference>
<dbReference type="CDD" id="cd14210">
    <property type="entry name" value="PKc_DYRK"/>
    <property type="match status" value="1"/>
</dbReference>
<organism evidence="15 16">
    <name type="scientific">Collybiopsis confluens</name>
    <dbReference type="NCBI Taxonomy" id="2823264"/>
    <lineage>
        <taxon>Eukaryota</taxon>
        <taxon>Fungi</taxon>
        <taxon>Dikarya</taxon>
        <taxon>Basidiomycota</taxon>
        <taxon>Agaricomycotina</taxon>
        <taxon>Agaricomycetes</taxon>
        <taxon>Agaricomycetidae</taxon>
        <taxon>Agaricales</taxon>
        <taxon>Marasmiineae</taxon>
        <taxon>Omphalotaceae</taxon>
        <taxon>Collybiopsis</taxon>
    </lineage>
</organism>
<evidence type="ECO:0000313" key="15">
    <source>
        <dbReference type="EMBL" id="KAF5391800.1"/>
    </source>
</evidence>
<feature type="compositionally biased region" description="Low complexity" evidence="12">
    <location>
        <begin position="1346"/>
        <end position="1369"/>
    </location>
</feature>
<dbReference type="PROSITE" id="PS00108">
    <property type="entry name" value="PROTEIN_KINASE_ST"/>
    <property type="match status" value="1"/>
</dbReference>
<feature type="transmembrane region" description="Helical" evidence="13">
    <location>
        <begin position="54"/>
        <end position="75"/>
    </location>
</feature>
<feature type="compositionally biased region" description="Polar residues" evidence="12">
    <location>
        <begin position="461"/>
        <end position="472"/>
    </location>
</feature>
<dbReference type="PROSITE" id="PS50011">
    <property type="entry name" value="PROTEIN_KINASE_DOM"/>
    <property type="match status" value="1"/>
</dbReference>
<feature type="compositionally biased region" description="Low complexity" evidence="12">
    <location>
        <begin position="970"/>
        <end position="996"/>
    </location>
</feature>